<dbReference type="InterPro" id="IPR025241">
    <property type="entry name" value="DUF4190"/>
</dbReference>
<feature type="compositionally biased region" description="Polar residues" evidence="1">
    <location>
        <begin position="68"/>
        <end position="78"/>
    </location>
</feature>
<keyword evidence="2" id="KW-1133">Transmembrane helix</keyword>
<feature type="domain" description="DUF4190" evidence="3">
    <location>
        <begin position="173"/>
        <end position="240"/>
    </location>
</feature>
<keyword evidence="2" id="KW-0472">Membrane</keyword>
<feature type="region of interest" description="Disordered" evidence="1">
    <location>
        <begin position="262"/>
        <end position="283"/>
    </location>
</feature>
<dbReference type="AlphaFoldDB" id="A0AB39MGA8"/>
<gene>
    <name evidence="4" type="ORF">AB5J58_35150</name>
</gene>
<accession>A0AB39MGA8</accession>
<sequence>MGDETQPEANAGAGTGANRDLWAPPDGRPSLEKREQQPQAPTPQPPTPQPSPQDQHHPPTMVQPPQSPSVHNQATVTSMPAEGFAPPAPGSGAPGQAQPGTAPGTPGYGHPVTPPGLPTYGTPNYAQPNPAGGYGTPHPQSAPGPGMPGGYGYPGYPQGYGWPGMPIAPQNNMGTAAMVLGILSCCLFCIYGIVSLVLGVTAIILGVKGKKRADRGEATNRGQAQAGFITGIIGTTLGVLTVAALIVGIVFAINHGDNTDNTSDSDPFYNSAPSVTPPPLPQV</sequence>
<organism evidence="4">
    <name type="scientific">Streptomyces sp. R08</name>
    <dbReference type="NCBI Taxonomy" id="3238624"/>
    <lineage>
        <taxon>Bacteria</taxon>
        <taxon>Bacillati</taxon>
        <taxon>Actinomycetota</taxon>
        <taxon>Actinomycetes</taxon>
        <taxon>Kitasatosporales</taxon>
        <taxon>Streptomycetaceae</taxon>
        <taxon>Streptomyces</taxon>
    </lineage>
</organism>
<evidence type="ECO:0000256" key="2">
    <source>
        <dbReference type="SAM" id="Phobius"/>
    </source>
</evidence>
<dbReference type="Pfam" id="PF13828">
    <property type="entry name" value="DUF4190"/>
    <property type="match status" value="1"/>
</dbReference>
<feature type="compositionally biased region" description="Low complexity" evidence="1">
    <location>
        <begin position="80"/>
        <end position="109"/>
    </location>
</feature>
<name>A0AB39MGA8_9ACTN</name>
<dbReference type="EMBL" id="CP163431">
    <property type="protein sequence ID" value="XDQ05069.1"/>
    <property type="molecule type" value="Genomic_DNA"/>
</dbReference>
<feature type="compositionally biased region" description="Pro residues" evidence="1">
    <location>
        <begin position="40"/>
        <end position="51"/>
    </location>
</feature>
<feature type="transmembrane region" description="Helical" evidence="2">
    <location>
        <begin position="176"/>
        <end position="207"/>
    </location>
</feature>
<feature type="transmembrane region" description="Helical" evidence="2">
    <location>
        <begin position="228"/>
        <end position="253"/>
    </location>
</feature>
<reference evidence="4" key="1">
    <citation type="submission" date="2024-07" db="EMBL/GenBank/DDBJ databases">
        <authorList>
            <person name="Yu S.T."/>
        </authorList>
    </citation>
    <scope>NUCLEOTIDE SEQUENCE</scope>
    <source>
        <strain evidence="4">R08</strain>
    </source>
</reference>
<feature type="region of interest" description="Disordered" evidence="1">
    <location>
        <begin position="1"/>
        <end position="146"/>
    </location>
</feature>
<protein>
    <submittedName>
        <fullName evidence="4">DUF4190 domain-containing protein</fullName>
    </submittedName>
</protein>
<evidence type="ECO:0000256" key="1">
    <source>
        <dbReference type="SAM" id="MobiDB-lite"/>
    </source>
</evidence>
<evidence type="ECO:0000259" key="3">
    <source>
        <dbReference type="Pfam" id="PF13828"/>
    </source>
</evidence>
<dbReference type="RefSeq" id="WP_369190409.1">
    <property type="nucleotide sequence ID" value="NZ_CP163431.1"/>
</dbReference>
<keyword evidence="2" id="KW-0812">Transmembrane</keyword>
<evidence type="ECO:0000313" key="4">
    <source>
        <dbReference type="EMBL" id="XDQ05069.1"/>
    </source>
</evidence>
<proteinExistence type="predicted"/>